<dbReference type="Pfam" id="PF00672">
    <property type="entry name" value="HAMP"/>
    <property type="match status" value="2"/>
</dbReference>
<dbReference type="RefSeq" id="WP_304375390.1">
    <property type="nucleotide sequence ID" value="NZ_JAUOZU010000005.1"/>
</dbReference>
<reference evidence="9" key="2">
    <citation type="submission" date="2023-07" db="EMBL/GenBank/DDBJ databases">
        <authorList>
            <person name="Shen H."/>
        </authorList>
    </citation>
    <scope>NUCLEOTIDE SEQUENCE</scope>
    <source>
        <strain evidence="9">TNR-22</strain>
    </source>
</reference>
<feature type="domain" description="Methyl-accepting transducer" evidence="7">
    <location>
        <begin position="357"/>
        <end position="586"/>
    </location>
</feature>
<comment type="caution">
    <text evidence="9">The sequence shown here is derived from an EMBL/GenBank/DDBJ whole genome shotgun (WGS) entry which is preliminary data.</text>
</comment>
<name>A0ABT8YIF9_9HYPH</name>
<keyword evidence="1" id="KW-0145">Chemotaxis</keyword>
<keyword evidence="6" id="KW-0812">Transmembrane</keyword>
<sequence length="658" mass="69968">MSASRDNLKRSLTVNQRLMTLGIASFCAFGAIIGVGWYQNSQLSAALADEKVIRDDVSNINELRVVNLDMVLAAMDSIVDKSDLKIAPERVQIMADAIATLKTGEPLVRSMASRVGKSQIAANYMADLLVVEKAVTSELPKLIESGAGDEAFSAIDDAIDGSGEVVATLFKTLVADGRALADAQVAHAQELSDWSLYLQMIIGVSGLLLMAALFPLHSTAIRRGVQSVRESLERLQGGDYETSVTGADRGDEFGFMAGSAESLRNTLRERGRLAETARIERERNDSERASREAARLEDETQIRFAVDALASGLSRLAEGDMSVQINQPFRDDIDRLRQDFNLAVGKLQTVIAEVKESSGSLEINANQMRQSADDLARRTEQQAASLEETSAALDEITSTVRVTSSRATDAARMVDGTRANAEKSGKVVSEAVAAMNRIENASNEIGKIINVVDEIAFQTNLLALNAGVEAARAGEAGKGFAVVAQEVRELAGRAAGAAKDIKALVARSSDEVRSGVELVSAAGEVLAHISEDVTRINEIVGAIATSANEQSLGVQEISAAINQMDQMTQQNAAMVEETNATSHTLAQDASSLTRIVSQFKVDAAPAPMRHVPQAVSAASAKPQSSPARTLVNKLAGAFNSKPAPQSASAAAANQWEEF</sequence>
<keyword evidence="4" id="KW-0175">Coiled coil</keyword>
<proteinExistence type="inferred from homology"/>
<dbReference type="SMART" id="SM00304">
    <property type="entry name" value="HAMP"/>
    <property type="match status" value="2"/>
</dbReference>
<dbReference type="Proteomes" id="UP001174932">
    <property type="component" value="Unassembled WGS sequence"/>
</dbReference>
<feature type="region of interest" description="Disordered" evidence="5">
    <location>
        <begin position="636"/>
        <end position="658"/>
    </location>
</feature>
<accession>A0ABT8YIF9</accession>
<evidence type="ECO:0000256" key="5">
    <source>
        <dbReference type="SAM" id="MobiDB-lite"/>
    </source>
</evidence>
<feature type="domain" description="HAMP" evidence="8">
    <location>
        <begin position="219"/>
        <end position="272"/>
    </location>
</feature>
<dbReference type="PANTHER" id="PTHR43531">
    <property type="entry name" value="PROTEIN ICFG"/>
    <property type="match status" value="1"/>
</dbReference>
<evidence type="ECO:0000259" key="8">
    <source>
        <dbReference type="PROSITE" id="PS50885"/>
    </source>
</evidence>
<keyword evidence="10" id="KW-1185">Reference proteome</keyword>
<dbReference type="InterPro" id="IPR051310">
    <property type="entry name" value="MCP_chemotaxis"/>
</dbReference>
<evidence type="ECO:0000256" key="2">
    <source>
        <dbReference type="ARBA" id="ARBA00029447"/>
    </source>
</evidence>
<dbReference type="InterPro" id="IPR003660">
    <property type="entry name" value="HAMP_dom"/>
</dbReference>
<evidence type="ECO:0000313" key="10">
    <source>
        <dbReference type="Proteomes" id="UP001174932"/>
    </source>
</evidence>
<feature type="compositionally biased region" description="Low complexity" evidence="5">
    <location>
        <begin position="642"/>
        <end position="652"/>
    </location>
</feature>
<evidence type="ECO:0000256" key="1">
    <source>
        <dbReference type="ARBA" id="ARBA00022500"/>
    </source>
</evidence>
<dbReference type="EMBL" id="JAUOZU010000005">
    <property type="protein sequence ID" value="MDO6963484.1"/>
    <property type="molecule type" value="Genomic_DNA"/>
</dbReference>
<reference evidence="9" key="1">
    <citation type="journal article" date="2015" name="Int. J. Syst. Evol. Microbiol.">
        <title>Rhizobium alvei sp. nov., isolated from a freshwater river.</title>
        <authorList>
            <person name="Sheu S.Y."/>
            <person name="Huang H.W."/>
            <person name="Young C.C."/>
            <person name="Chen W.M."/>
        </authorList>
    </citation>
    <scope>NUCLEOTIDE SEQUENCE</scope>
    <source>
        <strain evidence="9">TNR-22</strain>
    </source>
</reference>
<evidence type="ECO:0000256" key="3">
    <source>
        <dbReference type="PROSITE-ProRule" id="PRU00284"/>
    </source>
</evidence>
<dbReference type="Gene3D" id="6.10.340.10">
    <property type="match status" value="1"/>
</dbReference>
<dbReference type="CDD" id="cd11386">
    <property type="entry name" value="MCP_signal"/>
    <property type="match status" value="1"/>
</dbReference>
<gene>
    <name evidence="9" type="ORF">Q4481_05920</name>
</gene>
<organism evidence="9 10">
    <name type="scientific">Rhizobium alvei</name>
    <dbReference type="NCBI Taxonomy" id="1132659"/>
    <lineage>
        <taxon>Bacteria</taxon>
        <taxon>Pseudomonadati</taxon>
        <taxon>Pseudomonadota</taxon>
        <taxon>Alphaproteobacteria</taxon>
        <taxon>Hyphomicrobiales</taxon>
        <taxon>Rhizobiaceae</taxon>
        <taxon>Rhizobium/Agrobacterium group</taxon>
        <taxon>Rhizobium</taxon>
    </lineage>
</organism>
<evidence type="ECO:0000256" key="6">
    <source>
        <dbReference type="SAM" id="Phobius"/>
    </source>
</evidence>
<dbReference type="PROSITE" id="PS50885">
    <property type="entry name" value="HAMP"/>
    <property type="match status" value="2"/>
</dbReference>
<feature type="coiled-coil region" evidence="4">
    <location>
        <begin position="369"/>
        <end position="396"/>
    </location>
</feature>
<evidence type="ECO:0000259" key="7">
    <source>
        <dbReference type="PROSITE" id="PS50111"/>
    </source>
</evidence>
<evidence type="ECO:0000256" key="4">
    <source>
        <dbReference type="SAM" id="Coils"/>
    </source>
</evidence>
<comment type="similarity">
    <text evidence="2">Belongs to the methyl-accepting chemotaxis (MCP) protein family.</text>
</comment>
<feature type="domain" description="HAMP" evidence="8">
    <location>
        <begin position="300"/>
        <end position="352"/>
    </location>
</feature>
<dbReference type="Gene3D" id="1.10.287.950">
    <property type="entry name" value="Methyl-accepting chemotaxis protein"/>
    <property type="match status" value="1"/>
</dbReference>
<dbReference type="SUPFAM" id="SSF58104">
    <property type="entry name" value="Methyl-accepting chemotaxis protein (MCP) signaling domain"/>
    <property type="match status" value="1"/>
</dbReference>
<dbReference type="InterPro" id="IPR004089">
    <property type="entry name" value="MCPsignal_dom"/>
</dbReference>
<dbReference type="PANTHER" id="PTHR43531:SF11">
    <property type="entry name" value="METHYL-ACCEPTING CHEMOTAXIS PROTEIN 3"/>
    <property type="match status" value="1"/>
</dbReference>
<evidence type="ECO:0000313" key="9">
    <source>
        <dbReference type="EMBL" id="MDO6963484.1"/>
    </source>
</evidence>
<dbReference type="Pfam" id="PF00015">
    <property type="entry name" value="MCPsignal"/>
    <property type="match status" value="1"/>
</dbReference>
<keyword evidence="6" id="KW-0472">Membrane</keyword>
<keyword evidence="6" id="KW-1133">Transmembrane helix</keyword>
<protein>
    <submittedName>
        <fullName evidence="9">Methyl-accepting chemotaxis protein</fullName>
    </submittedName>
</protein>
<feature type="transmembrane region" description="Helical" evidence="6">
    <location>
        <begin position="21"/>
        <end position="38"/>
    </location>
</feature>
<keyword evidence="3" id="KW-0807">Transducer</keyword>
<dbReference type="SUPFAM" id="SSF158472">
    <property type="entry name" value="HAMP domain-like"/>
    <property type="match status" value="1"/>
</dbReference>
<dbReference type="SMART" id="SM00283">
    <property type="entry name" value="MA"/>
    <property type="match status" value="1"/>
</dbReference>
<dbReference type="PROSITE" id="PS50111">
    <property type="entry name" value="CHEMOTAXIS_TRANSDUC_2"/>
    <property type="match status" value="1"/>
</dbReference>